<keyword evidence="4 10" id="KW-1133">Transmembrane helix</keyword>
<feature type="transmembrane region" description="Helical" evidence="10">
    <location>
        <begin position="155"/>
        <end position="176"/>
    </location>
</feature>
<evidence type="ECO:0000256" key="3">
    <source>
        <dbReference type="ARBA" id="ARBA00022692"/>
    </source>
</evidence>
<dbReference type="InterPro" id="IPR001320">
    <property type="entry name" value="Iontro_rcpt_C"/>
</dbReference>
<evidence type="ECO:0000313" key="14">
    <source>
        <dbReference type="EMBL" id="CRH05534.1"/>
    </source>
</evidence>
<keyword evidence="3 10" id="KW-0812">Transmembrane</keyword>
<evidence type="ECO:0000256" key="7">
    <source>
        <dbReference type="ARBA" id="ARBA00023170"/>
    </source>
</evidence>
<evidence type="ECO:0000256" key="6">
    <source>
        <dbReference type="ARBA" id="ARBA00023136"/>
    </source>
</evidence>
<dbReference type="Gene3D" id="1.10.287.70">
    <property type="match status" value="1"/>
</dbReference>
<dbReference type="SMART" id="SM00079">
    <property type="entry name" value="PBPe"/>
    <property type="match status" value="1"/>
</dbReference>
<dbReference type="Gene3D" id="3.40.190.10">
    <property type="entry name" value="Periplasmic binding protein-like II"/>
    <property type="match status" value="3"/>
</dbReference>
<dbReference type="GO" id="GO:0015276">
    <property type="term" value="F:ligand-gated monoatomic ion channel activity"/>
    <property type="evidence" value="ECO:0007669"/>
    <property type="project" value="InterPro"/>
</dbReference>
<dbReference type="PANTHER" id="PTHR18966">
    <property type="entry name" value="IONOTROPIC GLUTAMATE RECEPTOR"/>
    <property type="match status" value="1"/>
</dbReference>
<evidence type="ECO:0000259" key="13">
    <source>
        <dbReference type="SMART" id="SM00079"/>
    </source>
</evidence>
<name>A0A1S7LHE9_MAGMO</name>
<feature type="signal peptide" evidence="11">
    <location>
        <begin position="1"/>
        <end position="31"/>
    </location>
</feature>
<evidence type="ECO:0000256" key="11">
    <source>
        <dbReference type="SAM" id="SignalP"/>
    </source>
</evidence>
<keyword evidence="9" id="KW-0407">Ion channel</keyword>
<evidence type="ECO:0000256" key="10">
    <source>
        <dbReference type="SAM" id="Phobius"/>
    </source>
</evidence>
<evidence type="ECO:0000256" key="8">
    <source>
        <dbReference type="ARBA" id="ARBA00023180"/>
    </source>
</evidence>
<keyword evidence="11" id="KW-0732">Signal</keyword>
<reference evidence="14" key="1">
    <citation type="submission" date="2015-04" db="EMBL/GenBank/DDBJ databases">
        <authorList>
            <person name="Syromyatnikov M.Y."/>
            <person name="Popov V.N."/>
        </authorList>
    </citation>
    <scope>NUCLEOTIDE SEQUENCE</scope>
    <source>
        <strain evidence="14">MO-1</strain>
    </source>
</reference>
<dbReference type="Pfam" id="PF00060">
    <property type="entry name" value="Lig_chan"/>
    <property type="match status" value="1"/>
</dbReference>
<dbReference type="SUPFAM" id="SSF53850">
    <property type="entry name" value="Periplasmic binding protein-like II"/>
    <property type="match status" value="1"/>
</dbReference>
<feature type="chain" id="PRO_5012277973" evidence="11">
    <location>
        <begin position="32"/>
        <end position="374"/>
    </location>
</feature>
<accession>A0A1S7LHE9</accession>
<dbReference type="EMBL" id="LO017727">
    <property type="protein sequence ID" value="CRH05534.1"/>
    <property type="molecule type" value="Genomic_DNA"/>
</dbReference>
<protein>
    <submittedName>
        <fullName evidence="14">Uncharacterized protein</fullName>
    </submittedName>
</protein>
<dbReference type="GO" id="GO:0016020">
    <property type="term" value="C:membrane"/>
    <property type="evidence" value="ECO:0007669"/>
    <property type="project" value="UniProtKB-SubCell"/>
</dbReference>
<evidence type="ECO:0000256" key="5">
    <source>
        <dbReference type="ARBA" id="ARBA00023065"/>
    </source>
</evidence>
<keyword evidence="5" id="KW-0406">Ion transport</keyword>
<dbReference type="AlphaFoldDB" id="A0A1S7LHE9"/>
<evidence type="ECO:0000256" key="2">
    <source>
        <dbReference type="ARBA" id="ARBA00022448"/>
    </source>
</evidence>
<evidence type="ECO:0000256" key="1">
    <source>
        <dbReference type="ARBA" id="ARBA00004141"/>
    </source>
</evidence>
<organism evidence="14">
    <name type="scientific">Magnetococcus massalia (strain MO-1)</name>
    <dbReference type="NCBI Taxonomy" id="451514"/>
    <lineage>
        <taxon>Bacteria</taxon>
        <taxon>Pseudomonadati</taxon>
        <taxon>Pseudomonadota</taxon>
        <taxon>Magnetococcia</taxon>
        <taxon>Magnetococcales</taxon>
        <taxon>Magnetococcaceae</taxon>
        <taxon>Magnetococcus</taxon>
    </lineage>
</organism>
<proteinExistence type="predicted"/>
<keyword evidence="7" id="KW-0675">Receptor</keyword>
<dbReference type="Pfam" id="PF00497">
    <property type="entry name" value="SBP_bac_3"/>
    <property type="match status" value="1"/>
</dbReference>
<dbReference type="SUPFAM" id="SSF81324">
    <property type="entry name" value="Voltage-gated potassium channels"/>
    <property type="match status" value="1"/>
</dbReference>
<keyword evidence="2" id="KW-0813">Transport</keyword>
<dbReference type="InterPro" id="IPR001638">
    <property type="entry name" value="Solute-binding_3/MltF_N"/>
</dbReference>
<evidence type="ECO:0000256" key="4">
    <source>
        <dbReference type="ARBA" id="ARBA00022989"/>
    </source>
</evidence>
<dbReference type="SMART" id="SM00062">
    <property type="entry name" value="PBPb"/>
    <property type="match status" value="1"/>
</dbReference>
<feature type="domain" description="Ionotropic glutamate receptor C-terminal" evidence="13">
    <location>
        <begin position="46"/>
        <end position="372"/>
    </location>
</feature>
<evidence type="ECO:0000259" key="12">
    <source>
        <dbReference type="SMART" id="SM00062"/>
    </source>
</evidence>
<sequence>MPYAAFKQTALILTLLFTLLLSLAAPQLALAEDDDELLEDGETASHVVVGTIVRPPFVMKGVGESLTGFSIELWREVAREADLEYVLREEQLFSEMLNNVARTDLSMAIANISITAEREGRMDFSQPIYETGMQILVSEDSLSIPYWQMIWDSGVLTIIAMVLGVITVVAHLMWFFERGGQEYFRDKYPEGVWDAFWWAFTTCTMGGFEHARPKRGLGVLMAMIWIILGMFVVSTVTAKITTLLTLNAIKSDIRNFDDLKGKRIGVAEGTTFSAYMEKRGIYYRPYPDFNQALKALEEGEIDATVGDAAVARYYVSSNPEKSLALAGEVFNPSKLGIAMPEGSIYFERVNRALLSLHENGIYEKLKIKYFGTDG</sequence>
<dbReference type="InterPro" id="IPR015683">
    <property type="entry name" value="Ionotropic_Glu_rcpt"/>
</dbReference>
<comment type="subcellular location">
    <subcellularLocation>
        <location evidence="1">Membrane</location>
        <topology evidence="1">Multi-pass membrane protein</topology>
    </subcellularLocation>
</comment>
<feature type="transmembrane region" description="Helical" evidence="10">
    <location>
        <begin position="217"/>
        <end position="238"/>
    </location>
</feature>
<evidence type="ECO:0000256" key="9">
    <source>
        <dbReference type="ARBA" id="ARBA00023303"/>
    </source>
</evidence>
<gene>
    <name evidence="14" type="ORF">MAGMO_1344</name>
</gene>
<keyword evidence="8" id="KW-0325">Glycoprotein</keyword>
<keyword evidence="6 10" id="KW-0472">Membrane</keyword>
<feature type="domain" description="Solute-binding protein family 3/N-terminal" evidence="12">
    <location>
        <begin position="46"/>
        <end position="373"/>
    </location>
</feature>